<evidence type="ECO:0000256" key="1">
    <source>
        <dbReference type="SAM" id="Phobius"/>
    </source>
</evidence>
<keyword evidence="1" id="KW-1133">Transmembrane helix</keyword>
<keyword evidence="1" id="KW-0812">Transmembrane</keyword>
<dbReference type="STRING" id="36844.SAMN04488501_11742"/>
<feature type="transmembrane region" description="Helical" evidence="1">
    <location>
        <begin position="239"/>
        <end position="257"/>
    </location>
</feature>
<feature type="transmembrane region" description="Helical" evidence="1">
    <location>
        <begin position="355"/>
        <end position="376"/>
    </location>
</feature>
<feature type="transmembrane region" description="Helical" evidence="1">
    <location>
        <begin position="12"/>
        <end position="34"/>
    </location>
</feature>
<evidence type="ECO:0000313" key="3">
    <source>
        <dbReference type="EMBL" id="KOA20275.1"/>
    </source>
</evidence>
<dbReference type="InterPro" id="IPR036249">
    <property type="entry name" value="Thioredoxin-like_sf"/>
</dbReference>
<feature type="transmembrane region" description="Helical" evidence="1">
    <location>
        <begin position="306"/>
        <end position="327"/>
    </location>
</feature>
<feature type="transmembrane region" description="Helical" evidence="1">
    <location>
        <begin position="215"/>
        <end position="232"/>
    </location>
</feature>
<organism evidence="3 4">
    <name type="scientific">Clostridium homopropionicum DSM 5847</name>
    <dbReference type="NCBI Taxonomy" id="1121318"/>
    <lineage>
        <taxon>Bacteria</taxon>
        <taxon>Bacillati</taxon>
        <taxon>Bacillota</taxon>
        <taxon>Clostridia</taxon>
        <taxon>Eubacteriales</taxon>
        <taxon>Clostridiaceae</taxon>
        <taxon>Clostridium</taxon>
    </lineage>
</organism>
<evidence type="ECO:0000259" key="2">
    <source>
        <dbReference type="PROSITE" id="PS51352"/>
    </source>
</evidence>
<feature type="domain" description="Thioredoxin" evidence="2">
    <location>
        <begin position="25"/>
        <end position="164"/>
    </location>
</feature>
<dbReference type="PROSITE" id="PS00194">
    <property type="entry name" value="THIOREDOXIN_1"/>
    <property type="match status" value="1"/>
</dbReference>
<dbReference type="SUPFAM" id="SSF52833">
    <property type="entry name" value="Thioredoxin-like"/>
    <property type="match status" value="1"/>
</dbReference>
<sequence length="396" mass="45040">MGKLNLTLRKYVFKVLIGLIVVIITTINHSVIVFSEENVLGNIPVKGLVSEEGLSSYTDEEFQKAPIRITVFSATWCPHCKELKGEFPNIIYSKYNKDTVAIRVWEIDSKEVVNYFQKFADKNQIPQEIKSQIPFIFINEKYPYLGYSKEITNNILEDIEAILNGKEAINGGNINVDDNSTESEETTLQYKVEKDLKTGEINQVNFVQAGMGDNFKSIFLILFSLLFFYFLSFRKSKKVLIGAIYIISILIFNILILSNKIPELSNVKYVEAIKIGLYILFGIIIGELIINFILGSRNNSKLVDKIIHIFNSKIVIILSFLSGFILMNSQIYNNNTYYSLIIKSIKGNQILLNKIYIGVLYSLGLILGNIVVIWIIKSALSILKGLSCNFKIKKYI</sequence>
<dbReference type="PATRIC" id="fig|1121318.3.peg.1285"/>
<gene>
    <name evidence="3" type="ORF">CLHOM_12710</name>
</gene>
<proteinExistence type="predicted"/>
<dbReference type="PROSITE" id="PS51352">
    <property type="entry name" value="THIOREDOXIN_2"/>
    <property type="match status" value="1"/>
</dbReference>
<accession>A0A0L6ZBD8</accession>
<dbReference type="Proteomes" id="UP000037043">
    <property type="component" value="Unassembled WGS sequence"/>
</dbReference>
<dbReference type="PROSITE" id="PS51354">
    <property type="entry name" value="GLUTAREDOXIN_2"/>
    <property type="match status" value="1"/>
</dbReference>
<reference evidence="4" key="1">
    <citation type="submission" date="2015-08" db="EMBL/GenBank/DDBJ databases">
        <title>Genome sequence of the strict anaerobe Clostridium homopropionicum LuHBu1 (DSM 5847T).</title>
        <authorList>
            <person name="Poehlein A."/>
            <person name="Beck M."/>
            <person name="Schiel-Bengelsdorf B."/>
            <person name="Bengelsdorf F.R."/>
            <person name="Daniel R."/>
            <person name="Duerre P."/>
        </authorList>
    </citation>
    <scope>NUCLEOTIDE SEQUENCE [LARGE SCALE GENOMIC DNA]</scope>
    <source>
        <strain evidence="4">DSM 5847</strain>
    </source>
</reference>
<dbReference type="AlphaFoldDB" id="A0A0L6ZBD8"/>
<comment type="caution">
    <text evidence="3">The sequence shown here is derived from an EMBL/GenBank/DDBJ whole genome shotgun (WGS) entry which is preliminary data.</text>
</comment>
<keyword evidence="4" id="KW-1185">Reference proteome</keyword>
<name>A0A0L6ZBD8_9CLOT</name>
<dbReference type="Gene3D" id="3.40.30.10">
    <property type="entry name" value="Glutaredoxin"/>
    <property type="match status" value="1"/>
</dbReference>
<dbReference type="EMBL" id="LHUR01000017">
    <property type="protein sequence ID" value="KOA20275.1"/>
    <property type="molecule type" value="Genomic_DNA"/>
</dbReference>
<evidence type="ECO:0000313" key="4">
    <source>
        <dbReference type="Proteomes" id="UP000037043"/>
    </source>
</evidence>
<keyword evidence="1" id="KW-0472">Membrane</keyword>
<dbReference type="RefSeq" id="WP_052220850.1">
    <property type="nucleotide sequence ID" value="NZ_LHUR01000017.1"/>
</dbReference>
<protein>
    <recommendedName>
        <fullName evidence="2">Thioredoxin domain-containing protein</fullName>
    </recommendedName>
</protein>
<dbReference type="InterPro" id="IPR017937">
    <property type="entry name" value="Thioredoxin_CS"/>
</dbReference>
<feature type="transmembrane region" description="Helical" evidence="1">
    <location>
        <begin position="277"/>
        <end position="294"/>
    </location>
</feature>
<dbReference type="InterPro" id="IPR013766">
    <property type="entry name" value="Thioredoxin_domain"/>
</dbReference>